<sequence>MEVYADLEFKNWGLSVENSPRYTFFPTTVLGLQNVVQYAMDKDLRIRCAGYRHSWSSIFSEDGAILVSFVNLRTVTQTPDPMSLDINDPDTGLELHSIEIKEETEDGKRLCRVGCAVTAEEFRRWAVANNTHAMPVDVILVEVTVGGTNAPICHGAGRRHPTFSDFARKIEYVDCHGKLQVVDDPELLKAASGAFGLLGIVTHITLELDPMSVAVLEPRKVDIGLAIPPLALDNIPAPLRAEWTQAADASQQLEKARSDFEHRAENDYYSEWFWFTYQQKAWVNTWNPRPLSSPTERVPEYPDAAQVFLQWIEGWLGGVLSAHPLFQALPGQWQAQLLATGGMAVLPPMFGENASPSLETPLPDGLHFRRGVQNSRVRDMEIEIPIPGKKVTGPDGDSTHEVPDWDVVRRAWWDVIRLVYAYQDDHVGIYGDPSCPMRLTLEMRITGSSEVILAPQRGHRFGTASIEVLTVPDAVADGVWTDFCQRVVDLWTGYRDGEGRELMVRPHWAKEWEDVKFRGKDARSYLKTEAYAGQIDEWKTTVMRIGKMQGWGLGDLKQRFSNKLWDEIMFDD</sequence>
<evidence type="ECO:0000313" key="2">
    <source>
        <dbReference type="Proteomes" id="UP001320706"/>
    </source>
</evidence>
<dbReference type="EMBL" id="JAMKPW020000041">
    <property type="protein sequence ID" value="KAK8196760.1"/>
    <property type="molecule type" value="Genomic_DNA"/>
</dbReference>
<accession>A0ACC3S9P1</accession>
<proteinExistence type="predicted"/>
<gene>
    <name evidence="1" type="ORF">M8818_006927</name>
</gene>
<protein>
    <submittedName>
        <fullName evidence="1">Uncharacterized protein</fullName>
    </submittedName>
</protein>
<evidence type="ECO:0000313" key="1">
    <source>
        <dbReference type="EMBL" id="KAK8196760.1"/>
    </source>
</evidence>
<comment type="caution">
    <text evidence="1">The sequence shown here is derived from an EMBL/GenBank/DDBJ whole genome shotgun (WGS) entry which is preliminary data.</text>
</comment>
<keyword evidence="2" id="KW-1185">Reference proteome</keyword>
<dbReference type="Proteomes" id="UP001320706">
    <property type="component" value="Unassembled WGS sequence"/>
</dbReference>
<name>A0ACC3S9P1_9PEZI</name>
<organism evidence="1 2">
    <name type="scientific">Zalaria obscura</name>
    <dbReference type="NCBI Taxonomy" id="2024903"/>
    <lineage>
        <taxon>Eukaryota</taxon>
        <taxon>Fungi</taxon>
        <taxon>Dikarya</taxon>
        <taxon>Ascomycota</taxon>
        <taxon>Pezizomycotina</taxon>
        <taxon>Dothideomycetes</taxon>
        <taxon>Dothideomycetidae</taxon>
        <taxon>Dothideales</taxon>
        <taxon>Zalariaceae</taxon>
        <taxon>Zalaria</taxon>
    </lineage>
</organism>
<reference evidence="1" key="1">
    <citation type="submission" date="2024-02" db="EMBL/GenBank/DDBJ databases">
        <title>Metagenome Assembled Genome of Zalaria obscura JY119.</title>
        <authorList>
            <person name="Vighnesh L."/>
            <person name="Jagadeeshwari U."/>
            <person name="Venkata Ramana C."/>
            <person name="Sasikala C."/>
        </authorList>
    </citation>
    <scope>NUCLEOTIDE SEQUENCE</scope>
    <source>
        <strain evidence="1">JY119</strain>
    </source>
</reference>